<dbReference type="Proteomes" id="UP001144280">
    <property type="component" value="Unassembled WGS sequence"/>
</dbReference>
<dbReference type="RefSeq" id="WP_281901421.1">
    <property type="nucleotide sequence ID" value="NZ_BSDI01000037.1"/>
</dbReference>
<organism evidence="2 3">
    <name type="scientific">Phytohabitans aurantiacus</name>
    <dbReference type="NCBI Taxonomy" id="3016789"/>
    <lineage>
        <taxon>Bacteria</taxon>
        <taxon>Bacillati</taxon>
        <taxon>Actinomycetota</taxon>
        <taxon>Actinomycetes</taxon>
        <taxon>Micromonosporales</taxon>
        <taxon>Micromonosporaceae</taxon>
    </lineage>
</organism>
<protein>
    <submittedName>
        <fullName evidence="2">Uncharacterized protein</fullName>
    </submittedName>
</protein>
<feature type="transmembrane region" description="Helical" evidence="1">
    <location>
        <begin position="48"/>
        <end position="69"/>
    </location>
</feature>
<keyword evidence="3" id="KW-1185">Reference proteome</keyword>
<dbReference type="EMBL" id="BSDI01000037">
    <property type="protein sequence ID" value="GLI00841.1"/>
    <property type="molecule type" value="Genomic_DNA"/>
</dbReference>
<keyword evidence="1" id="KW-0472">Membrane</keyword>
<name>A0ABQ5R296_9ACTN</name>
<evidence type="ECO:0000256" key="1">
    <source>
        <dbReference type="SAM" id="Phobius"/>
    </source>
</evidence>
<gene>
    <name evidence="2" type="ORF">Pa4123_61170</name>
</gene>
<dbReference type="Pfam" id="PF19545">
    <property type="entry name" value="DUF6069"/>
    <property type="match status" value="1"/>
</dbReference>
<feature type="transmembrane region" description="Helical" evidence="1">
    <location>
        <begin position="106"/>
        <end position="127"/>
    </location>
</feature>
<accession>A0ABQ5R296</accession>
<feature type="transmembrane region" description="Helical" evidence="1">
    <location>
        <begin position="81"/>
        <end position="100"/>
    </location>
</feature>
<sequence>MSADVSWKSTLAAIGIAIAGSVAANSVIALVARGPLDAPSEFQPLTPGAYVFLTSVGVILGAVVWRLIVARSRNATSVLRWLVPTVVAASLLPDVALLVATESQPGITTAGVVALMLMHIAVAAVAVPTFRRYLPPRT</sequence>
<keyword evidence="1" id="KW-0812">Transmembrane</keyword>
<comment type="caution">
    <text evidence="2">The sequence shown here is derived from an EMBL/GenBank/DDBJ whole genome shotgun (WGS) entry which is preliminary data.</text>
</comment>
<dbReference type="InterPro" id="IPR045713">
    <property type="entry name" value="DUF6069"/>
</dbReference>
<evidence type="ECO:0000313" key="2">
    <source>
        <dbReference type="EMBL" id="GLI00841.1"/>
    </source>
</evidence>
<evidence type="ECO:0000313" key="3">
    <source>
        <dbReference type="Proteomes" id="UP001144280"/>
    </source>
</evidence>
<proteinExistence type="predicted"/>
<keyword evidence="1" id="KW-1133">Transmembrane helix</keyword>
<reference evidence="2" key="1">
    <citation type="submission" date="2022-12" db="EMBL/GenBank/DDBJ databases">
        <title>New Phytohabitans aurantiacus sp. RD004123 nov., an actinomycete isolated from soil.</title>
        <authorList>
            <person name="Triningsih D.W."/>
            <person name="Harunari E."/>
            <person name="Igarashi Y."/>
        </authorList>
    </citation>
    <scope>NUCLEOTIDE SEQUENCE</scope>
    <source>
        <strain evidence="2">RD004123</strain>
    </source>
</reference>